<reference evidence="5" key="1">
    <citation type="submission" date="2016-10" db="EMBL/GenBank/DDBJ databases">
        <authorList>
            <person name="Varghese N."/>
            <person name="Submissions S."/>
        </authorList>
    </citation>
    <scope>NUCLEOTIDE SEQUENCE [LARGE SCALE GENOMIC DNA]</scope>
    <source>
        <strain evidence="5">CGMCC 1.6963</strain>
    </source>
</reference>
<feature type="region of interest" description="Disordered" evidence="2">
    <location>
        <begin position="1"/>
        <end position="62"/>
    </location>
</feature>
<dbReference type="EMBL" id="FOHB01000015">
    <property type="protein sequence ID" value="SES49916.1"/>
    <property type="molecule type" value="Genomic_DNA"/>
</dbReference>
<evidence type="ECO:0000313" key="4">
    <source>
        <dbReference type="EMBL" id="SES49916.1"/>
    </source>
</evidence>
<keyword evidence="3" id="KW-0472">Membrane</keyword>
<evidence type="ECO:0000256" key="1">
    <source>
        <dbReference type="SAM" id="Coils"/>
    </source>
</evidence>
<dbReference type="STRING" id="587636.SAMN05216199_0554"/>
<feature type="transmembrane region" description="Helical" evidence="3">
    <location>
        <begin position="72"/>
        <end position="94"/>
    </location>
</feature>
<dbReference type="Pfam" id="PF04977">
    <property type="entry name" value="DivIC"/>
    <property type="match status" value="1"/>
</dbReference>
<gene>
    <name evidence="4" type="ORF">SAMN05216199_0554</name>
</gene>
<keyword evidence="3" id="KW-0812">Transmembrane</keyword>
<name>A0A1H9XUW0_9MICO</name>
<evidence type="ECO:0000313" key="5">
    <source>
        <dbReference type="Proteomes" id="UP000199019"/>
    </source>
</evidence>
<accession>A0A1H9XUW0</accession>
<keyword evidence="3" id="KW-1133">Transmembrane helix</keyword>
<keyword evidence="4" id="KW-0132">Cell division</keyword>
<organism evidence="4 5">
    <name type="scientific">Pedococcus cremeus</name>
    <dbReference type="NCBI Taxonomy" id="587636"/>
    <lineage>
        <taxon>Bacteria</taxon>
        <taxon>Bacillati</taxon>
        <taxon>Actinomycetota</taxon>
        <taxon>Actinomycetes</taxon>
        <taxon>Micrococcales</taxon>
        <taxon>Intrasporangiaceae</taxon>
        <taxon>Pedococcus</taxon>
    </lineage>
</organism>
<keyword evidence="1" id="KW-0175">Coiled coil</keyword>
<protein>
    <submittedName>
        <fullName evidence="4">Cell division protein FtsB</fullName>
    </submittedName>
</protein>
<feature type="compositionally biased region" description="Low complexity" evidence="2">
    <location>
        <begin position="10"/>
        <end position="58"/>
    </location>
</feature>
<dbReference type="RefSeq" id="WP_091763307.1">
    <property type="nucleotide sequence ID" value="NZ_FOHB01000015.1"/>
</dbReference>
<dbReference type="OrthoDB" id="5187715at2"/>
<evidence type="ECO:0000256" key="3">
    <source>
        <dbReference type="SAM" id="Phobius"/>
    </source>
</evidence>
<evidence type="ECO:0000256" key="2">
    <source>
        <dbReference type="SAM" id="MobiDB-lite"/>
    </source>
</evidence>
<keyword evidence="5" id="KW-1185">Reference proteome</keyword>
<sequence>MPTTSGGQGATPRRPARRGSGARPGAKSAASRPSTRSTAARPSARGGNALRQAAAAARSARDRKATRSLRRILVLASIFVLLAITLVPTLRSYLRQQGDIDAMREQVATQQRQVEELQKEQARWNDNAYVEQQARERLKFVMVGDRSYTVIDGDPEQPETPGVAAAPTSKQHSPWYGRVWESAKVADHGAGTPSGSSGTPDPSSTPTPTKQ</sequence>
<proteinExistence type="predicted"/>
<keyword evidence="4" id="KW-0131">Cell cycle</keyword>
<feature type="compositionally biased region" description="Low complexity" evidence="2">
    <location>
        <begin position="191"/>
        <end position="211"/>
    </location>
</feature>
<dbReference type="Proteomes" id="UP000199019">
    <property type="component" value="Unassembled WGS sequence"/>
</dbReference>
<dbReference type="InterPro" id="IPR007060">
    <property type="entry name" value="FtsL/DivIC"/>
</dbReference>
<feature type="coiled-coil region" evidence="1">
    <location>
        <begin position="100"/>
        <end position="127"/>
    </location>
</feature>
<dbReference type="AlphaFoldDB" id="A0A1H9XUW0"/>
<dbReference type="GO" id="GO:0051301">
    <property type="term" value="P:cell division"/>
    <property type="evidence" value="ECO:0007669"/>
    <property type="project" value="UniProtKB-KW"/>
</dbReference>
<feature type="region of interest" description="Disordered" evidence="2">
    <location>
        <begin position="151"/>
        <end position="211"/>
    </location>
</feature>